<feature type="region of interest" description="Disordered" evidence="1">
    <location>
        <begin position="179"/>
        <end position="204"/>
    </location>
</feature>
<dbReference type="Proteomes" id="UP000515152">
    <property type="component" value="Unplaced"/>
</dbReference>
<dbReference type="AlphaFoldDB" id="A0A8M1KC53"/>
<dbReference type="GeneID" id="122130875"/>
<feature type="compositionally biased region" description="Low complexity" evidence="1">
    <location>
        <begin position="875"/>
        <end position="884"/>
    </location>
</feature>
<feature type="region of interest" description="Disordered" evidence="1">
    <location>
        <begin position="137"/>
        <end position="165"/>
    </location>
</feature>
<feature type="region of interest" description="Disordered" evidence="1">
    <location>
        <begin position="776"/>
        <end position="804"/>
    </location>
</feature>
<feature type="compositionally biased region" description="Polar residues" evidence="1">
    <location>
        <begin position="788"/>
        <end position="804"/>
    </location>
</feature>
<dbReference type="RefSeq" id="XP_042561636.1">
    <property type="nucleotide sequence ID" value="XM_042705702.1"/>
</dbReference>
<gene>
    <name evidence="3" type="primary">LOC122130875</name>
</gene>
<keyword evidence="2" id="KW-1185">Reference proteome</keyword>
<organism evidence="2 3">
    <name type="scientific">Clupea harengus</name>
    <name type="common">Atlantic herring</name>
    <dbReference type="NCBI Taxonomy" id="7950"/>
    <lineage>
        <taxon>Eukaryota</taxon>
        <taxon>Metazoa</taxon>
        <taxon>Chordata</taxon>
        <taxon>Craniata</taxon>
        <taxon>Vertebrata</taxon>
        <taxon>Euteleostomi</taxon>
        <taxon>Actinopterygii</taxon>
        <taxon>Neopterygii</taxon>
        <taxon>Teleostei</taxon>
        <taxon>Clupei</taxon>
        <taxon>Clupeiformes</taxon>
        <taxon>Clupeoidei</taxon>
        <taxon>Clupeidae</taxon>
        <taxon>Clupea</taxon>
    </lineage>
</organism>
<dbReference type="KEGG" id="char:122130875"/>
<feature type="region of interest" description="Disordered" evidence="1">
    <location>
        <begin position="723"/>
        <end position="743"/>
    </location>
</feature>
<accession>A0A8M1KC53</accession>
<dbReference type="OrthoDB" id="8954225at2759"/>
<feature type="region of interest" description="Disordered" evidence="1">
    <location>
        <begin position="342"/>
        <end position="372"/>
    </location>
</feature>
<feature type="compositionally biased region" description="Polar residues" evidence="1">
    <location>
        <begin position="723"/>
        <end position="737"/>
    </location>
</feature>
<evidence type="ECO:0000313" key="3">
    <source>
        <dbReference type="RefSeq" id="XP_042561636.1"/>
    </source>
</evidence>
<feature type="compositionally biased region" description="Low complexity" evidence="1">
    <location>
        <begin position="389"/>
        <end position="403"/>
    </location>
</feature>
<evidence type="ECO:0000256" key="1">
    <source>
        <dbReference type="SAM" id="MobiDB-lite"/>
    </source>
</evidence>
<feature type="compositionally biased region" description="Polar residues" evidence="1">
    <location>
        <begin position="179"/>
        <end position="201"/>
    </location>
</feature>
<feature type="region of interest" description="Disordered" evidence="1">
    <location>
        <begin position="386"/>
        <end position="452"/>
    </location>
</feature>
<name>A0A8M1KC53_CLUHA</name>
<feature type="region of interest" description="Disordered" evidence="1">
    <location>
        <begin position="843"/>
        <end position="918"/>
    </location>
</feature>
<proteinExistence type="predicted"/>
<protein>
    <submittedName>
        <fullName evidence="3">Rho GTPase-activating protein gacF-like isoform X1</fullName>
    </submittedName>
</protein>
<evidence type="ECO:0000313" key="2">
    <source>
        <dbReference type="Proteomes" id="UP000515152"/>
    </source>
</evidence>
<reference evidence="3" key="1">
    <citation type="submission" date="2025-08" db="UniProtKB">
        <authorList>
            <consortium name="RefSeq"/>
        </authorList>
    </citation>
    <scope>IDENTIFICATION</scope>
</reference>
<sequence length="933" mass="103163">MEAYSRMSTGEFISEISVSEEGKANIPTVFLHHKDFRGKAFQRESRLWDVREVEPRLTDGHQHDLDHKNKPDSNFLAQLSHSIERPKNTESLNETVQTKEGNKAFGPDETHPPPKFSSILQFHHALVEQDQAALGGKFSEDSPTAVQNTVSNTEVNEEESPQNGFGSELSHCAAKEGVTTSHLENERQTSFQSQTAFGSENTPRDLTEGIQRTFILKRHRETGDPCAQYTEKVIQIRVTEFIVSGPVKKLGHTNPNELRSEFSAKSKSDCRPISCKLLEEILLPSSQTSDSTVTILQHSQARSSPEMLTSSVVTALAPNWSARYKKQKQGVADVSLNATEQELQKKRQEVHPPSAFLRRDVPQQPFSGDPKPLIGDVFPEVSNKENALSMTSSRSSTDSRSGSNLFNLRNHGPAKRRLSKTFSTGMSGGKTDRKTDVVHPPTSPMDTVMRPVSPHSLDLRWSRSISQTGQFSCLNSTPTTGSMLLSLRKMNLSSKSAGTPSEVHPISPTNSQNEKVFRMSEPLSYATLQRNRAKSHLNPSQPLSNSIDKAKGASEIFHFSTSAENRQHESFRPCMSVYSNNNTEIIKSPKFNITYSTDSGPPLTSPRYSNLNVTKNDLLCTAPGSMLRRQHTIQRDSLLQGTPSRTSAVRRTVSNVSDLLNNNKVGTMLTSDSMGTTSPTYSSSIYSGIPKGYDRLTSSNLNTLTNHTDANILRSAQSVTNFNSYSRSNNNGTQQAKSVDIPRLSRWSNTPSTFISSQINSPVSPREEYALHQPANLTSPLASRNARNKTTLEQQSSLNASRPLSIRETNITDITLCSPDKNCTPVERAATSPLWQRNVEDLAPTRKQSQSPAEPPDPLSPSIPMRGIRAPTTFSSLRLGSPTSPTSPTPPSSMLLSQRRETRVSSPPQEKNEQLRKGSEVFLWAYLQPSLPI</sequence>